<keyword evidence="4" id="KW-1185">Reference proteome</keyword>
<dbReference type="AlphaFoldDB" id="A0A017T3Y4"/>
<proteinExistence type="predicted"/>
<dbReference type="STRING" id="1192034.CAP_5308"/>
<dbReference type="EMBL" id="ASRX01000043">
    <property type="protein sequence ID" value="EYF03697.1"/>
    <property type="molecule type" value="Genomic_DNA"/>
</dbReference>
<feature type="transmembrane region" description="Helical" evidence="1">
    <location>
        <begin position="108"/>
        <end position="129"/>
    </location>
</feature>
<dbReference type="SUPFAM" id="SSF52833">
    <property type="entry name" value="Thioredoxin-like"/>
    <property type="match status" value="1"/>
</dbReference>
<keyword evidence="1" id="KW-0472">Membrane</keyword>
<dbReference type="InterPro" id="IPR025241">
    <property type="entry name" value="DUF4190"/>
</dbReference>
<dbReference type="Pfam" id="PF13828">
    <property type="entry name" value="DUF4190"/>
    <property type="match status" value="1"/>
</dbReference>
<feature type="transmembrane region" description="Helical" evidence="1">
    <location>
        <begin position="64"/>
        <end position="87"/>
    </location>
</feature>
<protein>
    <recommendedName>
        <fullName evidence="2">DUF4190 domain-containing protein</fullName>
    </recommendedName>
</protein>
<keyword evidence="1" id="KW-0812">Transmembrane</keyword>
<evidence type="ECO:0000313" key="3">
    <source>
        <dbReference type="EMBL" id="EYF03697.1"/>
    </source>
</evidence>
<evidence type="ECO:0000313" key="4">
    <source>
        <dbReference type="Proteomes" id="UP000019678"/>
    </source>
</evidence>
<feature type="domain" description="DUF4190" evidence="2">
    <location>
        <begin position="64"/>
        <end position="119"/>
    </location>
</feature>
<dbReference type="Proteomes" id="UP000019678">
    <property type="component" value="Unassembled WGS sequence"/>
</dbReference>
<evidence type="ECO:0000259" key="2">
    <source>
        <dbReference type="Pfam" id="PF13828"/>
    </source>
</evidence>
<gene>
    <name evidence="3" type="ORF">CAP_5308</name>
</gene>
<name>A0A017T3Y4_9BACT</name>
<dbReference type="RefSeq" id="WP_044245550.1">
    <property type="nucleotide sequence ID" value="NZ_ASRX01000043.1"/>
</dbReference>
<reference evidence="3 4" key="1">
    <citation type="submission" date="2013-05" db="EMBL/GenBank/DDBJ databases">
        <title>Genome assembly of Chondromyces apiculatus DSM 436.</title>
        <authorList>
            <person name="Sharma G."/>
            <person name="Khatri I."/>
            <person name="Kaur C."/>
            <person name="Mayilraj S."/>
            <person name="Subramanian S."/>
        </authorList>
    </citation>
    <scope>NUCLEOTIDE SEQUENCE [LARGE SCALE GENOMIC DNA]</scope>
    <source>
        <strain evidence="3 4">DSM 436</strain>
    </source>
</reference>
<organism evidence="3 4">
    <name type="scientific">Chondromyces apiculatus DSM 436</name>
    <dbReference type="NCBI Taxonomy" id="1192034"/>
    <lineage>
        <taxon>Bacteria</taxon>
        <taxon>Pseudomonadati</taxon>
        <taxon>Myxococcota</taxon>
        <taxon>Polyangia</taxon>
        <taxon>Polyangiales</taxon>
        <taxon>Polyangiaceae</taxon>
        <taxon>Chondromyces</taxon>
    </lineage>
</organism>
<dbReference type="InterPro" id="IPR036249">
    <property type="entry name" value="Thioredoxin-like_sf"/>
</dbReference>
<dbReference type="OrthoDB" id="5520713at2"/>
<comment type="caution">
    <text evidence="3">The sequence shown here is derived from an EMBL/GenBank/DDBJ whole genome shotgun (WGS) entry which is preliminary data.</text>
</comment>
<evidence type="ECO:0000256" key="1">
    <source>
        <dbReference type="SAM" id="Phobius"/>
    </source>
</evidence>
<accession>A0A017T3Y4</accession>
<keyword evidence="1" id="KW-1133">Transmembrane helix</keyword>
<sequence length="323" mass="34110">MGSAQISSGQDGCGVDGEPDPCRLFNATSFNATSEESSATMPAVDREGDALSSLPRAQTSSMSILSVVALFLGPVGAVAAMVLGWAARREIDEAPAPRGGRRLATVGLVLGAVFTTGWGAALALGAWAWTYDRGTLVAVHEPEPTAPATSTQITAQAAAAAPSPGGSVPQKTTVKRVGELTLVDVGIDVRTLGEELARQRATAYAVGEKVLVMTTRDPCEPCRGVERSLSEALMQTALRGVRLVRVDIDVFQEDLEELKIPSRRYPGFFLPALDLTPQDGVDGGEWDDDVPENIAPVLGAFVRGQFTMRREPWKPLPGSGVRL</sequence>